<dbReference type="SMART" id="SM00326">
    <property type="entry name" value="SH3"/>
    <property type="match status" value="1"/>
</dbReference>
<feature type="binding site" evidence="16">
    <location>
        <position position="379"/>
    </location>
    <ligand>
        <name>ATP</name>
        <dbReference type="ChEBI" id="CHEBI:30616"/>
    </ligand>
</feature>
<dbReference type="SMART" id="SM00107">
    <property type="entry name" value="BTK"/>
    <property type="match status" value="1"/>
</dbReference>
<dbReference type="InterPro" id="IPR011009">
    <property type="entry name" value="Kinase-like_dom_sf"/>
</dbReference>
<dbReference type="GO" id="GO:0005524">
    <property type="term" value="F:ATP binding"/>
    <property type="evidence" value="ECO:0007669"/>
    <property type="project" value="UniProtKB-UniRule"/>
</dbReference>
<proteinExistence type="inferred from homology"/>
<evidence type="ECO:0000256" key="10">
    <source>
        <dbReference type="ARBA" id="ARBA00022999"/>
    </source>
</evidence>
<dbReference type="EC" id="2.7.10.2" evidence="17"/>
<keyword evidence="8" id="KW-0862">Zinc</keyword>
<keyword evidence="4" id="KW-0479">Metal-binding</keyword>
<evidence type="ECO:0000256" key="7">
    <source>
        <dbReference type="ARBA" id="ARBA00022777"/>
    </source>
</evidence>
<dbReference type="PRINTS" id="PR00109">
    <property type="entry name" value="TYRKINASE"/>
</dbReference>
<evidence type="ECO:0000256" key="5">
    <source>
        <dbReference type="ARBA" id="ARBA00022741"/>
    </source>
</evidence>
<keyword evidence="24" id="KW-1185">Reference proteome</keyword>
<keyword evidence="2 14" id="KW-0728">SH3 domain</keyword>
<dbReference type="Gene3D" id="3.30.505.10">
    <property type="entry name" value="SH2 domain"/>
    <property type="match status" value="1"/>
</dbReference>
<keyword evidence="7 17" id="KW-0418">Kinase</keyword>
<dbReference type="InterPro" id="IPR001452">
    <property type="entry name" value="SH3_domain"/>
</dbReference>
<dbReference type="FunFam" id="3.30.200.20:FF:000053">
    <property type="entry name" value="Tyrosine-protein kinase"/>
    <property type="match status" value="1"/>
</dbReference>
<dbReference type="PROSITE" id="PS50011">
    <property type="entry name" value="PROTEIN_KINASE_DOM"/>
    <property type="match status" value="1"/>
</dbReference>
<evidence type="ECO:0000256" key="4">
    <source>
        <dbReference type="ARBA" id="ARBA00022723"/>
    </source>
</evidence>
<dbReference type="Pfam" id="PF00017">
    <property type="entry name" value="SH2"/>
    <property type="match status" value="1"/>
</dbReference>
<keyword evidence="9 16" id="KW-0067">ATP-binding</keyword>
<evidence type="ECO:0000256" key="8">
    <source>
        <dbReference type="ARBA" id="ARBA00022833"/>
    </source>
</evidence>
<organism evidence="23 24">
    <name type="scientific">Dreissena polymorpha</name>
    <name type="common">Zebra mussel</name>
    <name type="synonym">Mytilus polymorpha</name>
    <dbReference type="NCBI Taxonomy" id="45954"/>
    <lineage>
        <taxon>Eukaryota</taxon>
        <taxon>Metazoa</taxon>
        <taxon>Spiralia</taxon>
        <taxon>Lophotrochozoa</taxon>
        <taxon>Mollusca</taxon>
        <taxon>Bivalvia</taxon>
        <taxon>Autobranchia</taxon>
        <taxon>Heteroconchia</taxon>
        <taxon>Euheterodonta</taxon>
        <taxon>Imparidentia</taxon>
        <taxon>Neoheterodontei</taxon>
        <taxon>Myida</taxon>
        <taxon>Dreissenoidea</taxon>
        <taxon>Dreissenidae</taxon>
        <taxon>Dreissena</taxon>
    </lineage>
</organism>
<dbReference type="Gene3D" id="3.30.200.20">
    <property type="entry name" value="Phosphorylase Kinase, domain 1"/>
    <property type="match status" value="1"/>
</dbReference>
<evidence type="ECO:0000256" key="11">
    <source>
        <dbReference type="ARBA" id="ARBA00023137"/>
    </source>
</evidence>
<feature type="domain" description="SH2" evidence="19">
    <location>
        <begin position="234"/>
        <end position="328"/>
    </location>
</feature>
<feature type="domain" description="SH3" evidence="20">
    <location>
        <begin position="168"/>
        <end position="228"/>
    </location>
</feature>
<name>A0A9D4QRJ1_DREPO</name>
<evidence type="ECO:0000259" key="19">
    <source>
        <dbReference type="PROSITE" id="PS50001"/>
    </source>
</evidence>
<dbReference type="Gene3D" id="2.30.30.40">
    <property type="entry name" value="SH3 Domains"/>
    <property type="match status" value="1"/>
</dbReference>
<evidence type="ECO:0000256" key="3">
    <source>
        <dbReference type="ARBA" id="ARBA00022679"/>
    </source>
</evidence>
<evidence type="ECO:0000256" key="12">
    <source>
        <dbReference type="ARBA" id="ARBA00051245"/>
    </source>
</evidence>
<evidence type="ECO:0000256" key="9">
    <source>
        <dbReference type="ARBA" id="ARBA00022840"/>
    </source>
</evidence>
<feature type="compositionally biased region" description="Low complexity" evidence="18">
    <location>
        <begin position="118"/>
        <end position="133"/>
    </location>
</feature>
<dbReference type="InterPro" id="IPR000980">
    <property type="entry name" value="SH2"/>
</dbReference>
<dbReference type="SUPFAM" id="SSF55550">
    <property type="entry name" value="SH2 domain"/>
    <property type="match status" value="1"/>
</dbReference>
<evidence type="ECO:0000313" key="24">
    <source>
        <dbReference type="Proteomes" id="UP000828390"/>
    </source>
</evidence>
<evidence type="ECO:0000256" key="13">
    <source>
        <dbReference type="PROSITE-ProRule" id="PRU00191"/>
    </source>
</evidence>
<dbReference type="SMART" id="SM00219">
    <property type="entry name" value="TyrKc"/>
    <property type="match status" value="1"/>
</dbReference>
<sequence length="494" mass="56171">MMHFLIMEGTLQKRSSKKGSIMLDQIKTVEEVEEGKLDNKKYVFQIMHREEKVDGYFTLYIVAQSGEQQKKWVDTLKKSIKKKGGSFLPKYHPGAWTKSQGHYNCCDQIDRNAPGCQPISEDTPDSSTSSGPTVRGMPLPPLPPGAQENKAPPTSNGTQKPVPRPRNREKKIYVAAYDYQPYEEGDLELITGNEYEIIDDSRDHWWFAKNQAGVTGFIPANYVKKKFDLEIYEWYYKGVTRERSEAILKAEAREGCFMVRDSSQAGMYTLSIFTSEGPNGQTRHYHIKKNEEEKYYLAEKHSFVTIPDLIYYHKHNAGGIATRLRNPPVKNKDKPVTAGFGHSKWEINRSELELFEVLGSGCFGTVQKGKWNGRVVAAKMMKERAMSEDSFLEEAKTMTQLSHPNLVQLFGVVTKSKPLIIVTELMQYGALLTYLKRHKTRLLDKVSTLVDMCSQVCSGMEYLESRSFIHRDLAARNCLVGDNQTIKVADFGLA</sequence>
<dbReference type="SMART" id="SM00252">
    <property type="entry name" value="SH2"/>
    <property type="match status" value="1"/>
</dbReference>
<feature type="region of interest" description="Disordered" evidence="18">
    <location>
        <begin position="115"/>
        <end position="167"/>
    </location>
</feature>
<dbReference type="PROSITE" id="PS51113">
    <property type="entry name" value="ZF_BTK"/>
    <property type="match status" value="1"/>
</dbReference>
<dbReference type="InterPro" id="IPR020635">
    <property type="entry name" value="Tyr_kinase_cat_dom"/>
</dbReference>
<dbReference type="PROSITE" id="PS00109">
    <property type="entry name" value="PROTEIN_KINASE_TYR"/>
    <property type="match status" value="1"/>
</dbReference>
<dbReference type="PROSITE" id="PS50002">
    <property type="entry name" value="SH3"/>
    <property type="match status" value="1"/>
</dbReference>
<dbReference type="InterPro" id="IPR001849">
    <property type="entry name" value="PH_domain"/>
</dbReference>
<dbReference type="Gene3D" id="2.30.29.30">
    <property type="entry name" value="Pleckstrin-homology domain (PH domain)/Phosphotyrosine-binding domain (PTB)"/>
    <property type="match status" value="1"/>
</dbReference>
<feature type="domain" description="PH" evidence="21">
    <location>
        <begin position="1"/>
        <end position="81"/>
    </location>
</feature>
<evidence type="ECO:0000313" key="23">
    <source>
        <dbReference type="EMBL" id="KAH3839972.1"/>
    </source>
</evidence>
<dbReference type="InterPro" id="IPR008266">
    <property type="entry name" value="Tyr_kinase_AS"/>
</dbReference>
<comment type="cofactor">
    <cofactor evidence="1">
        <name>Zn(2+)</name>
        <dbReference type="ChEBI" id="CHEBI:29105"/>
    </cofactor>
</comment>
<dbReference type="SUPFAM" id="SSF50729">
    <property type="entry name" value="PH domain-like"/>
    <property type="match status" value="1"/>
</dbReference>
<dbReference type="PRINTS" id="PR00401">
    <property type="entry name" value="SH2DOMAIN"/>
</dbReference>
<dbReference type="PROSITE" id="PS00107">
    <property type="entry name" value="PROTEIN_KINASE_ATP"/>
    <property type="match status" value="1"/>
</dbReference>
<comment type="caution">
    <text evidence="23">The sequence shown here is derived from an EMBL/GenBank/DDBJ whole genome shotgun (WGS) entry which is preliminary data.</text>
</comment>
<keyword evidence="11 17" id="KW-0829">Tyrosine-protein kinase</keyword>
<evidence type="ECO:0000259" key="22">
    <source>
        <dbReference type="PROSITE" id="PS50011"/>
    </source>
</evidence>
<evidence type="ECO:0000259" key="21">
    <source>
        <dbReference type="PROSITE" id="PS50003"/>
    </source>
</evidence>
<accession>A0A9D4QRJ1</accession>
<comment type="catalytic activity">
    <reaction evidence="12 17">
        <text>L-tyrosyl-[protein] + ATP = O-phospho-L-tyrosyl-[protein] + ADP + H(+)</text>
        <dbReference type="Rhea" id="RHEA:10596"/>
        <dbReference type="Rhea" id="RHEA-COMP:10136"/>
        <dbReference type="Rhea" id="RHEA-COMP:20101"/>
        <dbReference type="ChEBI" id="CHEBI:15378"/>
        <dbReference type="ChEBI" id="CHEBI:30616"/>
        <dbReference type="ChEBI" id="CHEBI:46858"/>
        <dbReference type="ChEBI" id="CHEBI:61978"/>
        <dbReference type="ChEBI" id="CHEBI:456216"/>
        <dbReference type="EC" id="2.7.10.2"/>
    </reaction>
</comment>
<protein>
    <recommendedName>
        <fullName evidence="17">Tyrosine-protein kinase</fullName>
        <ecNumber evidence="17">2.7.10.2</ecNumber>
    </recommendedName>
</protein>
<dbReference type="InterPro" id="IPR017441">
    <property type="entry name" value="Protein_kinase_ATP_BS"/>
</dbReference>
<evidence type="ECO:0000256" key="2">
    <source>
        <dbReference type="ARBA" id="ARBA00022443"/>
    </source>
</evidence>
<dbReference type="Pfam" id="PF00169">
    <property type="entry name" value="PH"/>
    <property type="match status" value="1"/>
</dbReference>
<dbReference type="GO" id="GO:0035556">
    <property type="term" value="P:intracellular signal transduction"/>
    <property type="evidence" value="ECO:0007669"/>
    <property type="project" value="InterPro"/>
</dbReference>
<keyword evidence="10 13" id="KW-0727">SH2 domain</keyword>
<dbReference type="SUPFAM" id="SSF56112">
    <property type="entry name" value="Protein kinase-like (PK-like)"/>
    <property type="match status" value="1"/>
</dbReference>
<feature type="non-terminal residue" evidence="23">
    <location>
        <position position="494"/>
    </location>
</feature>
<keyword evidence="6 15" id="KW-0863">Zinc-finger</keyword>
<dbReference type="GO" id="GO:0008270">
    <property type="term" value="F:zinc ion binding"/>
    <property type="evidence" value="ECO:0007669"/>
    <property type="project" value="UniProtKB-KW"/>
</dbReference>
<evidence type="ECO:0000256" key="6">
    <source>
        <dbReference type="ARBA" id="ARBA00022771"/>
    </source>
</evidence>
<dbReference type="InterPro" id="IPR036028">
    <property type="entry name" value="SH3-like_dom_sf"/>
</dbReference>
<dbReference type="GO" id="GO:0004715">
    <property type="term" value="F:non-membrane spanning protein tyrosine kinase activity"/>
    <property type="evidence" value="ECO:0007669"/>
    <property type="project" value="UniProtKB-EC"/>
</dbReference>
<dbReference type="Pfam" id="PF07714">
    <property type="entry name" value="PK_Tyr_Ser-Thr"/>
    <property type="match status" value="1"/>
</dbReference>
<dbReference type="Proteomes" id="UP000828390">
    <property type="component" value="Unassembled WGS sequence"/>
</dbReference>
<dbReference type="InterPro" id="IPR001562">
    <property type="entry name" value="Znf_Btk_motif"/>
</dbReference>
<dbReference type="GO" id="GO:0005737">
    <property type="term" value="C:cytoplasm"/>
    <property type="evidence" value="ECO:0007669"/>
    <property type="project" value="UniProtKB-ARBA"/>
</dbReference>
<feature type="domain" description="Protein kinase" evidence="22">
    <location>
        <begin position="352"/>
        <end position="494"/>
    </location>
</feature>
<comment type="similarity">
    <text evidence="17">Belongs to the protein kinase superfamily. Tyr protein kinase family.</text>
</comment>
<keyword evidence="5 16" id="KW-0547">Nucleotide-binding</keyword>
<dbReference type="InterPro" id="IPR011993">
    <property type="entry name" value="PH-like_dom_sf"/>
</dbReference>
<evidence type="ECO:0000256" key="17">
    <source>
        <dbReference type="RuleBase" id="RU362096"/>
    </source>
</evidence>
<keyword evidence="3 17" id="KW-0808">Transferase</keyword>
<dbReference type="InterPro" id="IPR050198">
    <property type="entry name" value="Non-receptor_tyrosine_kinases"/>
</dbReference>
<evidence type="ECO:0000259" key="20">
    <source>
        <dbReference type="PROSITE" id="PS50002"/>
    </source>
</evidence>
<evidence type="ECO:0000256" key="14">
    <source>
        <dbReference type="PROSITE-ProRule" id="PRU00192"/>
    </source>
</evidence>
<dbReference type="PROSITE" id="PS50003">
    <property type="entry name" value="PH_DOMAIN"/>
    <property type="match status" value="1"/>
</dbReference>
<dbReference type="InterPro" id="IPR000719">
    <property type="entry name" value="Prot_kinase_dom"/>
</dbReference>
<reference evidence="23" key="1">
    <citation type="journal article" date="2019" name="bioRxiv">
        <title>The Genome of the Zebra Mussel, Dreissena polymorpha: A Resource for Invasive Species Research.</title>
        <authorList>
            <person name="McCartney M.A."/>
            <person name="Auch B."/>
            <person name="Kono T."/>
            <person name="Mallez S."/>
            <person name="Zhang Y."/>
            <person name="Obille A."/>
            <person name="Becker A."/>
            <person name="Abrahante J.E."/>
            <person name="Garbe J."/>
            <person name="Badalamenti J.P."/>
            <person name="Herman A."/>
            <person name="Mangelson H."/>
            <person name="Liachko I."/>
            <person name="Sullivan S."/>
            <person name="Sone E.D."/>
            <person name="Koren S."/>
            <person name="Silverstein K.A.T."/>
            <person name="Beckman K.B."/>
            <person name="Gohl D.M."/>
        </authorList>
    </citation>
    <scope>NUCLEOTIDE SEQUENCE</scope>
    <source>
        <strain evidence="23">Duluth1</strain>
        <tissue evidence="23">Whole animal</tissue>
    </source>
</reference>
<dbReference type="InterPro" id="IPR036860">
    <property type="entry name" value="SH2_dom_sf"/>
</dbReference>
<dbReference type="PROSITE" id="PS50001">
    <property type="entry name" value="SH2"/>
    <property type="match status" value="1"/>
</dbReference>
<reference evidence="23" key="2">
    <citation type="submission" date="2020-11" db="EMBL/GenBank/DDBJ databases">
        <authorList>
            <person name="McCartney M.A."/>
            <person name="Auch B."/>
            <person name="Kono T."/>
            <person name="Mallez S."/>
            <person name="Becker A."/>
            <person name="Gohl D.M."/>
            <person name="Silverstein K.A.T."/>
            <person name="Koren S."/>
            <person name="Bechman K.B."/>
            <person name="Herman A."/>
            <person name="Abrahante J.E."/>
            <person name="Garbe J."/>
        </authorList>
    </citation>
    <scope>NUCLEOTIDE SEQUENCE</scope>
    <source>
        <strain evidence="23">Duluth1</strain>
        <tissue evidence="23">Whole animal</tissue>
    </source>
</reference>
<dbReference type="Gene3D" id="1.10.510.10">
    <property type="entry name" value="Transferase(Phosphotransferase) domain 1"/>
    <property type="match status" value="1"/>
</dbReference>
<evidence type="ECO:0000256" key="15">
    <source>
        <dbReference type="PROSITE-ProRule" id="PRU00432"/>
    </source>
</evidence>
<dbReference type="SUPFAM" id="SSF50044">
    <property type="entry name" value="SH3-domain"/>
    <property type="match status" value="1"/>
</dbReference>
<evidence type="ECO:0000256" key="16">
    <source>
        <dbReference type="PROSITE-ProRule" id="PRU10141"/>
    </source>
</evidence>
<evidence type="ECO:0000256" key="18">
    <source>
        <dbReference type="SAM" id="MobiDB-lite"/>
    </source>
</evidence>
<dbReference type="Pfam" id="PF00018">
    <property type="entry name" value="SH3_1"/>
    <property type="match status" value="1"/>
</dbReference>
<dbReference type="EMBL" id="JAIWYP010000004">
    <property type="protein sequence ID" value="KAH3839972.1"/>
    <property type="molecule type" value="Genomic_DNA"/>
</dbReference>
<gene>
    <name evidence="23" type="ORF">DPMN_113413</name>
</gene>
<dbReference type="AlphaFoldDB" id="A0A9D4QRJ1"/>
<dbReference type="PANTHER" id="PTHR24418">
    <property type="entry name" value="TYROSINE-PROTEIN KINASE"/>
    <property type="match status" value="1"/>
</dbReference>
<evidence type="ECO:0000256" key="1">
    <source>
        <dbReference type="ARBA" id="ARBA00001947"/>
    </source>
</evidence>
<dbReference type="InterPro" id="IPR001245">
    <property type="entry name" value="Ser-Thr/Tyr_kinase_cat_dom"/>
</dbReference>
<dbReference type="Pfam" id="PF00779">
    <property type="entry name" value="BTK"/>
    <property type="match status" value="1"/>
</dbReference>